<proteinExistence type="predicted"/>
<evidence type="ECO:0000313" key="3">
    <source>
        <dbReference type="Proteomes" id="UP001597180"/>
    </source>
</evidence>
<organism evidence="2 3">
    <name type="scientific">Paenibacillus vulneris</name>
    <dbReference type="NCBI Taxonomy" id="1133364"/>
    <lineage>
        <taxon>Bacteria</taxon>
        <taxon>Bacillati</taxon>
        <taxon>Bacillota</taxon>
        <taxon>Bacilli</taxon>
        <taxon>Bacillales</taxon>
        <taxon>Paenibacillaceae</taxon>
        <taxon>Paenibacillus</taxon>
    </lineage>
</organism>
<comment type="caution">
    <text evidence="2">The sequence shown here is derived from an EMBL/GenBank/DDBJ whole genome shotgun (WGS) entry which is preliminary data.</text>
</comment>
<reference evidence="3" key="1">
    <citation type="journal article" date="2019" name="Int. J. Syst. Evol. Microbiol.">
        <title>The Global Catalogue of Microorganisms (GCM) 10K type strain sequencing project: providing services to taxonomists for standard genome sequencing and annotation.</title>
        <authorList>
            <consortium name="The Broad Institute Genomics Platform"/>
            <consortium name="The Broad Institute Genome Sequencing Center for Infectious Disease"/>
            <person name="Wu L."/>
            <person name="Ma J."/>
        </authorList>
    </citation>
    <scope>NUCLEOTIDE SEQUENCE [LARGE SCALE GENOMIC DNA]</scope>
    <source>
        <strain evidence="3">CCUG 53270</strain>
    </source>
</reference>
<dbReference type="Proteomes" id="UP001597180">
    <property type="component" value="Unassembled WGS sequence"/>
</dbReference>
<sequence>MNYLEHLTTITHDLEIKNDNLNQEIQYLLQRLQNEPHMSMVRSFHGDAEIVVMKEFHSDNKEYLRITVNRNREELLMRLPDFNLLFDSAIPSSLPEGECEECNKKNE</sequence>
<feature type="coiled-coil region" evidence="1">
    <location>
        <begin position="4"/>
        <end position="31"/>
    </location>
</feature>
<evidence type="ECO:0000256" key="1">
    <source>
        <dbReference type="SAM" id="Coils"/>
    </source>
</evidence>
<gene>
    <name evidence="2" type="ORF">ACFQ4B_04965</name>
</gene>
<accession>A0ABW3UGA2</accession>
<evidence type="ECO:0000313" key="2">
    <source>
        <dbReference type="EMBL" id="MFD1219457.1"/>
    </source>
</evidence>
<dbReference type="RefSeq" id="WP_345595404.1">
    <property type="nucleotide sequence ID" value="NZ_BAABJG010000063.1"/>
</dbReference>
<protein>
    <submittedName>
        <fullName evidence="2">Uncharacterized protein</fullName>
    </submittedName>
</protein>
<name>A0ABW3UGA2_9BACL</name>
<dbReference type="EMBL" id="JBHTLU010000012">
    <property type="protein sequence ID" value="MFD1219457.1"/>
    <property type="molecule type" value="Genomic_DNA"/>
</dbReference>
<keyword evidence="3" id="KW-1185">Reference proteome</keyword>
<keyword evidence="1" id="KW-0175">Coiled coil</keyword>